<keyword evidence="3" id="KW-1185">Reference proteome</keyword>
<sequence>MITRSGGGPAGSARSRALSSATAAAAAMPARREGTAPDGDAASHVAWSWSPHRQLPHAMTPAGTTVSPTTPARLPARLTSWHGKPAVRTSTGSTSDHSTAVTSPWLGTSGQWCARMRAAYWCLSSGSYWQCHATDAPRTSHTAMSRPPYPLHREPTRSVSPSSRASCPGTSVNRSAISCAALSRVRVMRRHPPP</sequence>
<evidence type="ECO:0000313" key="3">
    <source>
        <dbReference type="Proteomes" id="UP000053429"/>
    </source>
</evidence>
<evidence type="ECO:0000256" key="1">
    <source>
        <dbReference type="SAM" id="MobiDB-lite"/>
    </source>
</evidence>
<comment type="caution">
    <text evidence="2">The sequence shown here is derived from an EMBL/GenBank/DDBJ whole genome shotgun (WGS) entry which is preliminary data.</text>
</comment>
<dbReference type="EMBL" id="LMWY01000044">
    <property type="protein sequence ID" value="KUN96170.1"/>
    <property type="molecule type" value="Genomic_DNA"/>
</dbReference>
<feature type="compositionally biased region" description="Polar residues" evidence="1">
    <location>
        <begin position="157"/>
        <end position="170"/>
    </location>
</feature>
<feature type="region of interest" description="Disordered" evidence="1">
    <location>
        <begin position="139"/>
        <end position="170"/>
    </location>
</feature>
<accession>A0A101TPP4</accession>
<feature type="compositionally biased region" description="Gly residues" evidence="1">
    <location>
        <begin position="1"/>
        <end position="10"/>
    </location>
</feature>
<evidence type="ECO:0000313" key="2">
    <source>
        <dbReference type="EMBL" id="KUN96170.1"/>
    </source>
</evidence>
<gene>
    <name evidence="2" type="ORF">AQJ67_33555</name>
</gene>
<name>A0A101TPP4_9ACTN</name>
<feature type="region of interest" description="Disordered" evidence="1">
    <location>
        <begin position="1"/>
        <end position="43"/>
    </location>
</feature>
<dbReference type="AlphaFoldDB" id="A0A101TPP4"/>
<feature type="compositionally biased region" description="Low complexity" evidence="1">
    <location>
        <begin position="11"/>
        <end position="29"/>
    </location>
</feature>
<proteinExistence type="predicted"/>
<organism evidence="2 3">
    <name type="scientific">Streptomyces caeruleatus</name>
    <dbReference type="NCBI Taxonomy" id="661399"/>
    <lineage>
        <taxon>Bacteria</taxon>
        <taxon>Bacillati</taxon>
        <taxon>Actinomycetota</taxon>
        <taxon>Actinomycetes</taxon>
        <taxon>Kitasatosporales</taxon>
        <taxon>Streptomycetaceae</taxon>
        <taxon>Streptomyces</taxon>
    </lineage>
</organism>
<reference evidence="2 3" key="1">
    <citation type="submission" date="2015-10" db="EMBL/GenBank/DDBJ databases">
        <title>Draft genome sequence of Streptomyces caeruleatus NRRL B-24802, type strain for the species Streptomyces caeruleatus.</title>
        <authorList>
            <person name="Ruckert C."/>
            <person name="Winkler A."/>
            <person name="Kalinowski J."/>
            <person name="Kampfer P."/>
            <person name="Glaeser S."/>
        </authorList>
    </citation>
    <scope>NUCLEOTIDE SEQUENCE [LARGE SCALE GENOMIC DNA]</scope>
    <source>
        <strain evidence="2 3">NRRL B-24802</strain>
    </source>
</reference>
<protein>
    <submittedName>
        <fullName evidence="2">Uncharacterized protein</fullName>
    </submittedName>
</protein>
<dbReference type="Proteomes" id="UP000053429">
    <property type="component" value="Unassembled WGS sequence"/>
</dbReference>